<dbReference type="Pfam" id="PF13193">
    <property type="entry name" value="AMP-binding_C"/>
    <property type="match status" value="1"/>
</dbReference>
<reference evidence="3" key="1">
    <citation type="journal article" date="2019" name="Int. J. Syst. Evol. Microbiol.">
        <title>The Global Catalogue of Microorganisms (GCM) 10K type strain sequencing project: providing services to taxonomists for standard genome sequencing and annotation.</title>
        <authorList>
            <consortium name="The Broad Institute Genomics Platform"/>
            <consortium name="The Broad Institute Genome Sequencing Center for Infectious Disease"/>
            <person name="Wu L."/>
            <person name="Ma J."/>
        </authorList>
    </citation>
    <scope>NUCLEOTIDE SEQUENCE [LARGE SCALE GENOMIC DNA]</scope>
    <source>
        <strain evidence="3">JCM 11445</strain>
    </source>
</reference>
<dbReference type="InterPro" id="IPR025110">
    <property type="entry name" value="AMP-bd_C"/>
</dbReference>
<dbReference type="Gene3D" id="3.30.300.30">
    <property type="match status" value="1"/>
</dbReference>
<dbReference type="PANTHER" id="PTHR45527">
    <property type="entry name" value="NONRIBOSOMAL PEPTIDE SYNTHETASE"/>
    <property type="match status" value="1"/>
</dbReference>
<evidence type="ECO:0000313" key="2">
    <source>
        <dbReference type="EMBL" id="GAA1004839.1"/>
    </source>
</evidence>
<dbReference type="InterPro" id="IPR045851">
    <property type="entry name" value="AMP-bd_C_sf"/>
</dbReference>
<organism evidence="2 3">
    <name type="scientific">Streptomyces rhizosphaericus</name>
    <dbReference type="NCBI Taxonomy" id="114699"/>
    <lineage>
        <taxon>Bacteria</taxon>
        <taxon>Bacillati</taxon>
        <taxon>Actinomycetota</taxon>
        <taxon>Actinomycetes</taxon>
        <taxon>Kitasatosporales</taxon>
        <taxon>Streptomycetaceae</taxon>
        <taxon>Streptomyces</taxon>
        <taxon>Streptomyces violaceusniger group</taxon>
    </lineage>
</organism>
<sequence length="143" mass="15229">MKIRGFRVEPGEIEAVLAGHEDVAQAVVVAHGEGAADKRLAAYVAPASGVADESLAGALQGHVADRLPEHMVPSTVMVLERLPLTANGKVDRAALPEPDFAAVAGTGRGPSDLREELCWVWSGWGWTMTSSPWAGTRCWRCGW</sequence>
<evidence type="ECO:0000313" key="3">
    <source>
        <dbReference type="Proteomes" id="UP001500033"/>
    </source>
</evidence>
<dbReference type="PANTHER" id="PTHR45527:SF1">
    <property type="entry name" value="FATTY ACID SYNTHASE"/>
    <property type="match status" value="1"/>
</dbReference>
<dbReference type="SUPFAM" id="SSF56801">
    <property type="entry name" value="Acetyl-CoA synthetase-like"/>
    <property type="match status" value="1"/>
</dbReference>
<proteinExistence type="predicted"/>
<evidence type="ECO:0000259" key="1">
    <source>
        <dbReference type="Pfam" id="PF13193"/>
    </source>
</evidence>
<protein>
    <recommendedName>
        <fullName evidence="1">AMP-binding enzyme C-terminal domain-containing protein</fullName>
    </recommendedName>
</protein>
<feature type="domain" description="AMP-binding enzyme C-terminal" evidence="1">
    <location>
        <begin position="12"/>
        <end position="89"/>
    </location>
</feature>
<dbReference type="EMBL" id="BAAAIE010000239">
    <property type="protein sequence ID" value="GAA1004839.1"/>
    <property type="molecule type" value="Genomic_DNA"/>
</dbReference>
<dbReference type="Proteomes" id="UP001500033">
    <property type="component" value="Unassembled WGS sequence"/>
</dbReference>
<keyword evidence="3" id="KW-1185">Reference proteome</keyword>
<comment type="caution">
    <text evidence="2">The sequence shown here is derived from an EMBL/GenBank/DDBJ whole genome shotgun (WGS) entry which is preliminary data.</text>
</comment>
<accession>A0ABN1SUI0</accession>
<gene>
    <name evidence="2" type="ORF">GCM10009576_097910</name>
</gene>
<name>A0ABN1SUI0_9ACTN</name>